<sequence length="678" mass="78482">MQHPKSPSRLEQQVVQNSPELRKYQAQHVNQASNVRQKFVPNPQFMNASSVDTDPIMTGIVIQDLTQSRTEFANDIRKDREEQQIRLDQSETSTSKNAKANKYFKPSEFQKLEKSINKMDDGIEQEQIENSPKRQKSKVNRFEISDEIRQRAKLIKDQIEAEKQQEDSVDDLLNDLNMAQPADVADQELEYFQQSATVEKLMDPNERWRASQLNQLEKYVPSHKIHQGENAFTRSSQIDYDGRLDGVCSRSASVSSGVTPFKPIGYDRGHTRDLSYNGSEFELDHDTEEYHNGDKSLESSAAYAFEEEYLRAPQSVIYQKKQLSPYQEVDENMRPIESVQRLVDDKGHVYSNYQAGYNDIKEKRVTSVNLTDFLQDEQNFSDGLLGNKSGEAQIPLIYGLNQAVKGPEVEEIDYDNLIYEDGGDFFVPELKQIQKEIYQVPQNEALLYKKEKIIEKFKQQLKECTSDVQDYVKITNKEIVLEQIDFNNKSEELFKTTKIDLNSLVEPVKLINMKEQHLKCAICLQEGQENLINILTKYFETNVINSVSDVKKCPKNIPKDLFYHIVDEHLDMFKKQEEPEEVTELSKFLALKQSLLKQRAKITDISSPQAFQKSAYDFGSVKTSCKKSFVDYSSIFKSKDQTAKNFQKQEWKYPGMNGSRYEDRLQQIQEQMALKGKM</sequence>
<dbReference type="EMBL" id="CATOUU010000998">
    <property type="protein sequence ID" value="CAI9966110.1"/>
    <property type="molecule type" value="Genomic_DNA"/>
</dbReference>
<accession>A0AA86RFH0</accession>
<dbReference type="Proteomes" id="UP001642409">
    <property type="component" value="Unassembled WGS sequence"/>
</dbReference>
<gene>
    <name evidence="4" type="ORF">HINF_LOCUS21577</name>
    <name evidence="3" type="ORF">HINF_LOCUS53755</name>
</gene>
<organism evidence="3">
    <name type="scientific">Hexamita inflata</name>
    <dbReference type="NCBI Taxonomy" id="28002"/>
    <lineage>
        <taxon>Eukaryota</taxon>
        <taxon>Metamonada</taxon>
        <taxon>Diplomonadida</taxon>
        <taxon>Hexamitidae</taxon>
        <taxon>Hexamitinae</taxon>
        <taxon>Hexamita</taxon>
    </lineage>
</organism>
<evidence type="ECO:0000313" key="3">
    <source>
        <dbReference type="EMBL" id="CAI9966110.1"/>
    </source>
</evidence>
<reference evidence="4 5" key="2">
    <citation type="submission" date="2024-07" db="EMBL/GenBank/DDBJ databases">
        <authorList>
            <person name="Akdeniz Z."/>
        </authorList>
    </citation>
    <scope>NUCLEOTIDE SEQUENCE [LARGE SCALE GENOMIC DNA]</scope>
</reference>
<dbReference type="AlphaFoldDB" id="A0AA86RFH0"/>
<evidence type="ECO:0000256" key="1">
    <source>
        <dbReference type="SAM" id="Coils"/>
    </source>
</evidence>
<evidence type="ECO:0000313" key="5">
    <source>
        <dbReference type="Proteomes" id="UP001642409"/>
    </source>
</evidence>
<dbReference type="EMBL" id="CAXDID020000059">
    <property type="protein sequence ID" value="CAL6009387.1"/>
    <property type="molecule type" value="Genomic_DNA"/>
</dbReference>
<feature type="region of interest" description="Disordered" evidence="2">
    <location>
        <begin position="80"/>
        <end position="99"/>
    </location>
</feature>
<feature type="coiled-coil region" evidence="1">
    <location>
        <begin position="109"/>
        <end position="165"/>
    </location>
</feature>
<comment type="caution">
    <text evidence="3">The sequence shown here is derived from an EMBL/GenBank/DDBJ whole genome shotgun (WGS) entry which is preliminary data.</text>
</comment>
<reference evidence="3" key="1">
    <citation type="submission" date="2023-06" db="EMBL/GenBank/DDBJ databases">
        <authorList>
            <person name="Kurt Z."/>
        </authorList>
    </citation>
    <scope>NUCLEOTIDE SEQUENCE</scope>
</reference>
<name>A0AA86RFH0_9EUKA</name>
<protein>
    <submittedName>
        <fullName evidence="3">Uncharacterized protein</fullName>
    </submittedName>
</protein>
<keyword evidence="1" id="KW-0175">Coiled coil</keyword>
<feature type="compositionally biased region" description="Basic and acidic residues" evidence="2">
    <location>
        <begin position="80"/>
        <end position="89"/>
    </location>
</feature>
<evidence type="ECO:0000313" key="4">
    <source>
        <dbReference type="EMBL" id="CAL6009387.1"/>
    </source>
</evidence>
<evidence type="ECO:0000256" key="2">
    <source>
        <dbReference type="SAM" id="MobiDB-lite"/>
    </source>
</evidence>
<keyword evidence="5" id="KW-1185">Reference proteome</keyword>
<proteinExistence type="predicted"/>